<keyword evidence="4 7" id="KW-0812">Transmembrane</keyword>
<feature type="transmembrane region" description="Helical" evidence="7">
    <location>
        <begin position="12"/>
        <end position="37"/>
    </location>
</feature>
<dbReference type="GO" id="GO:0070069">
    <property type="term" value="C:cytochrome complex"/>
    <property type="evidence" value="ECO:0007669"/>
    <property type="project" value="TreeGrafter"/>
</dbReference>
<name>A0A515ER82_9BURK</name>
<comment type="subcellular location">
    <subcellularLocation>
        <location evidence="1">Cell membrane</location>
        <topology evidence="1">Multi-pass membrane protein</topology>
    </subcellularLocation>
</comment>
<evidence type="ECO:0000256" key="7">
    <source>
        <dbReference type="SAM" id="Phobius"/>
    </source>
</evidence>
<dbReference type="GO" id="GO:0005886">
    <property type="term" value="C:plasma membrane"/>
    <property type="evidence" value="ECO:0007669"/>
    <property type="project" value="UniProtKB-SubCell"/>
</dbReference>
<dbReference type="GO" id="GO:0009055">
    <property type="term" value="F:electron transfer activity"/>
    <property type="evidence" value="ECO:0007669"/>
    <property type="project" value="TreeGrafter"/>
</dbReference>
<reference evidence="9" key="1">
    <citation type="submission" date="2019-02" db="EMBL/GenBank/DDBJ databases">
        <title>Complete genome sequence of Rhodoferax sp. Gr-4.</title>
        <authorList>
            <person name="Jin L."/>
        </authorList>
    </citation>
    <scope>NUCLEOTIDE SEQUENCE [LARGE SCALE GENOMIC DNA]</scope>
    <source>
        <strain evidence="9">Gr-4</strain>
    </source>
</reference>
<feature type="transmembrane region" description="Helical" evidence="7">
    <location>
        <begin position="74"/>
        <end position="107"/>
    </location>
</feature>
<keyword evidence="9" id="KW-1185">Reference proteome</keyword>
<dbReference type="InterPro" id="IPR003317">
    <property type="entry name" value="Cyt-d_oxidase_su2"/>
</dbReference>
<feature type="transmembrane region" description="Helical" evidence="7">
    <location>
        <begin position="314"/>
        <end position="339"/>
    </location>
</feature>
<protein>
    <submittedName>
        <fullName evidence="8">Cytochrome d ubiquinol oxidase subunit II</fullName>
    </submittedName>
</protein>
<comment type="similarity">
    <text evidence="2">Belongs to the cytochrome ubiquinol oxidase subunit 2 family.</text>
</comment>
<organism evidence="8 9">
    <name type="scientific">Rhodoferax aquaticus</name>
    <dbReference type="NCBI Taxonomy" id="2527691"/>
    <lineage>
        <taxon>Bacteria</taxon>
        <taxon>Pseudomonadati</taxon>
        <taxon>Pseudomonadota</taxon>
        <taxon>Betaproteobacteria</taxon>
        <taxon>Burkholderiales</taxon>
        <taxon>Comamonadaceae</taxon>
        <taxon>Rhodoferax</taxon>
    </lineage>
</organism>
<dbReference type="RefSeq" id="WP_142812334.1">
    <property type="nucleotide sequence ID" value="NZ_CP036282.1"/>
</dbReference>
<dbReference type="GO" id="GO:0019646">
    <property type="term" value="P:aerobic electron transport chain"/>
    <property type="evidence" value="ECO:0007669"/>
    <property type="project" value="TreeGrafter"/>
</dbReference>
<feature type="transmembrane region" description="Helical" evidence="7">
    <location>
        <begin position="198"/>
        <end position="217"/>
    </location>
</feature>
<feature type="transmembrane region" description="Helical" evidence="7">
    <location>
        <begin position="229"/>
        <end position="252"/>
    </location>
</feature>
<keyword evidence="5 7" id="KW-1133">Transmembrane helix</keyword>
<dbReference type="PANTHER" id="PTHR43141:SF2">
    <property type="entry name" value="BLR3729 PROTEIN"/>
    <property type="match status" value="1"/>
</dbReference>
<keyword evidence="6 7" id="KW-0472">Membrane</keyword>
<keyword evidence="3" id="KW-1003">Cell membrane</keyword>
<evidence type="ECO:0000313" key="9">
    <source>
        <dbReference type="Proteomes" id="UP000317365"/>
    </source>
</evidence>
<evidence type="ECO:0000256" key="6">
    <source>
        <dbReference type="ARBA" id="ARBA00023136"/>
    </source>
</evidence>
<dbReference type="AlphaFoldDB" id="A0A515ER82"/>
<evidence type="ECO:0000256" key="3">
    <source>
        <dbReference type="ARBA" id="ARBA00022475"/>
    </source>
</evidence>
<feature type="transmembrane region" description="Helical" evidence="7">
    <location>
        <begin position="273"/>
        <end position="294"/>
    </location>
</feature>
<dbReference type="EMBL" id="CP036282">
    <property type="protein sequence ID" value="QDL55174.1"/>
    <property type="molecule type" value="Genomic_DNA"/>
</dbReference>
<dbReference type="Proteomes" id="UP000317365">
    <property type="component" value="Chromosome"/>
</dbReference>
<evidence type="ECO:0000256" key="5">
    <source>
        <dbReference type="ARBA" id="ARBA00022989"/>
    </source>
</evidence>
<gene>
    <name evidence="8" type="ORF">EXZ61_13925</name>
</gene>
<dbReference type="GO" id="GO:0016682">
    <property type="term" value="F:oxidoreductase activity, acting on diphenols and related substances as donors, oxygen as acceptor"/>
    <property type="evidence" value="ECO:0007669"/>
    <property type="project" value="TreeGrafter"/>
</dbReference>
<proteinExistence type="inferred from homology"/>
<dbReference type="PANTHER" id="PTHR43141">
    <property type="entry name" value="CYTOCHROME BD2 SUBUNIT II"/>
    <property type="match status" value="1"/>
</dbReference>
<feature type="transmembrane region" description="Helical" evidence="7">
    <location>
        <begin position="159"/>
        <end position="186"/>
    </location>
</feature>
<evidence type="ECO:0000313" key="8">
    <source>
        <dbReference type="EMBL" id="QDL55174.1"/>
    </source>
</evidence>
<evidence type="ECO:0000256" key="2">
    <source>
        <dbReference type="ARBA" id="ARBA00007543"/>
    </source>
</evidence>
<evidence type="ECO:0000256" key="1">
    <source>
        <dbReference type="ARBA" id="ARBA00004651"/>
    </source>
</evidence>
<reference evidence="9" key="2">
    <citation type="journal article" date="2020" name="Int. J. Syst. Evol. Microbiol.">
        <title>Genomic insights into a novel species Rhodoferax aquaticus sp. nov., isolated from freshwater.</title>
        <authorList>
            <person name="Li T."/>
            <person name="Zhuo Y."/>
            <person name="Jin C.Z."/>
            <person name="Wu X."/>
            <person name="Ko S.R."/>
            <person name="Jin F.J."/>
            <person name="Ahn C.Y."/>
            <person name="Oh H.M."/>
            <person name="Lee H.G."/>
            <person name="Jin L."/>
        </authorList>
    </citation>
    <scope>NUCLEOTIDE SEQUENCE [LARGE SCALE GENOMIC DNA]</scope>
    <source>
        <strain evidence="9">Gr-4</strain>
    </source>
</reference>
<dbReference type="KEGG" id="rhg:EXZ61_13925"/>
<accession>A0A515ER82</accession>
<sequence>MLNTVPIVIPDLSVPAGWLPLVFALVMALAMLAYVILDGYDLGVGVLLRRADDEAQKDTMIASIGPFWDANETWLVLGVGVLLVAFPMAHGLILGALYLPVALMLLALTLRGVAFDFRVKARAEHKPLWDRAFYLGSLLAGWSQGYMLGGLITGFKDDWATHLFSALIGLCLVSAYCLLGAGWLIMKTEGALQLKAVAWARGSWMFTAAGVAAISLATPLVSSRIFDKWFSFPNLVMLLPIPAMTVALFFVIARSLKRLPTRLAQGNQYGAAVPFACTVGVFLLAFYGLAYSLFPWLVVDTLTLWQAASSPEALMVIFYGVVVVLPVIIGYTVFAYRVFWGKSTALKY</sequence>
<feature type="transmembrane region" description="Helical" evidence="7">
    <location>
        <begin position="128"/>
        <end position="147"/>
    </location>
</feature>
<dbReference type="Pfam" id="PF02322">
    <property type="entry name" value="Cyt_bd_oxida_II"/>
    <property type="match status" value="1"/>
</dbReference>
<evidence type="ECO:0000256" key="4">
    <source>
        <dbReference type="ARBA" id="ARBA00022692"/>
    </source>
</evidence>